<dbReference type="PROSITE" id="PS51257">
    <property type="entry name" value="PROKAR_LIPOPROTEIN"/>
    <property type="match status" value="1"/>
</dbReference>
<proteinExistence type="predicted"/>
<organism evidence="3 4">
    <name type="scientific">Lysobacter capsici AZ78</name>
    <dbReference type="NCBI Taxonomy" id="1444315"/>
    <lineage>
        <taxon>Bacteria</taxon>
        <taxon>Pseudomonadati</taxon>
        <taxon>Pseudomonadota</taxon>
        <taxon>Gammaproteobacteria</taxon>
        <taxon>Lysobacterales</taxon>
        <taxon>Lysobacteraceae</taxon>
        <taxon>Lysobacter</taxon>
    </lineage>
</organism>
<evidence type="ECO:0000256" key="1">
    <source>
        <dbReference type="SAM" id="MobiDB-lite"/>
    </source>
</evidence>
<feature type="region of interest" description="Disordered" evidence="1">
    <location>
        <begin position="57"/>
        <end position="83"/>
    </location>
</feature>
<dbReference type="RefSeq" id="WP_036109921.1">
    <property type="nucleotide sequence ID" value="NZ_JAJA02000001.1"/>
</dbReference>
<evidence type="ECO:0000256" key="2">
    <source>
        <dbReference type="SAM" id="SignalP"/>
    </source>
</evidence>
<feature type="chain" id="PRO_5007131636" description="Lipoprotein" evidence="2">
    <location>
        <begin position="23"/>
        <end position="83"/>
    </location>
</feature>
<reference evidence="3 4" key="1">
    <citation type="journal article" date="2014" name="Genome Announc.">
        <title>Draft Genome Sequence of Lysobacter capsici AZ78, a Bacterium Antagonistic to Plant-Pathogenic Oomycetes.</title>
        <authorList>
            <person name="Puopolo G."/>
            <person name="Sonego P."/>
            <person name="Engelen K."/>
            <person name="Pertot I."/>
        </authorList>
    </citation>
    <scope>NUCLEOTIDE SEQUENCE [LARGE SCALE GENOMIC DNA]</scope>
    <source>
        <strain evidence="3 4">AZ78</strain>
    </source>
</reference>
<accession>A0A108U734</accession>
<dbReference type="Proteomes" id="UP000023435">
    <property type="component" value="Unassembled WGS sequence"/>
</dbReference>
<sequence length="83" mass="8888">MLTRIVALATTLLILTACTQEAPKANVATPGETTILDLADDSPAKPPNILEQVAEAEKRNEGGLNARLQAQRKEREKAKAATH</sequence>
<evidence type="ECO:0000313" key="3">
    <source>
        <dbReference type="EMBL" id="KWS03765.1"/>
    </source>
</evidence>
<comment type="caution">
    <text evidence="3">The sequence shown here is derived from an EMBL/GenBank/DDBJ whole genome shotgun (WGS) entry which is preliminary data.</text>
</comment>
<protein>
    <recommendedName>
        <fullName evidence="5">Lipoprotein</fullName>
    </recommendedName>
</protein>
<gene>
    <name evidence="3" type="ORF">AZ78_1314</name>
</gene>
<keyword evidence="4" id="KW-1185">Reference proteome</keyword>
<dbReference type="EMBL" id="JAJA02000001">
    <property type="protein sequence ID" value="KWS03765.1"/>
    <property type="molecule type" value="Genomic_DNA"/>
</dbReference>
<keyword evidence="2" id="KW-0732">Signal</keyword>
<name>A0A108U734_9GAMM</name>
<feature type="compositionally biased region" description="Basic and acidic residues" evidence="1">
    <location>
        <begin position="71"/>
        <end position="83"/>
    </location>
</feature>
<evidence type="ECO:0008006" key="5">
    <source>
        <dbReference type="Google" id="ProtNLM"/>
    </source>
</evidence>
<evidence type="ECO:0000313" key="4">
    <source>
        <dbReference type="Proteomes" id="UP000023435"/>
    </source>
</evidence>
<feature type="signal peptide" evidence="2">
    <location>
        <begin position="1"/>
        <end position="22"/>
    </location>
</feature>
<dbReference type="AlphaFoldDB" id="A0A108U734"/>